<evidence type="ECO:0000259" key="3">
    <source>
        <dbReference type="Pfam" id="PF03795"/>
    </source>
</evidence>
<feature type="chain" id="PRO_5047161824" description="YCII-related domain-containing protein" evidence="2">
    <location>
        <begin position="23"/>
        <end position="145"/>
    </location>
</feature>
<reference evidence="5" key="1">
    <citation type="journal article" date="2019" name="Int. J. Syst. Evol. Microbiol.">
        <title>The Global Catalogue of Microorganisms (GCM) 10K type strain sequencing project: providing services to taxonomists for standard genome sequencing and annotation.</title>
        <authorList>
            <consortium name="The Broad Institute Genomics Platform"/>
            <consortium name="The Broad Institute Genome Sequencing Center for Infectious Disease"/>
            <person name="Wu L."/>
            <person name="Ma J."/>
        </authorList>
    </citation>
    <scope>NUCLEOTIDE SEQUENCE [LARGE SCALE GENOMIC DNA]</scope>
    <source>
        <strain evidence="5">JCM 17214</strain>
    </source>
</reference>
<dbReference type="EMBL" id="BAABDH010000002">
    <property type="protein sequence ID" value="GAA3917855.1"/>
    <property type="molecule type" value="Genomic_DNA"/>
</dbReference>
<comment type="caution">
    <text evidence="4">The sequence shown here is derived from an EMBL/GenBank/DDBJ whole genome shotgun (WGS) entry which is preliminary data.</text>
</comment>
<organism evidence="4 5">
    <name type="scientific">Hymenobacter algoricola</name>
    <dbReference type="NCBI Taxonomy" id="486267"/>
    <lineage>
        <taxon>Bacteria</taxon>
        <taxon>Pseudomonadati</taxon>
        <taxon>Bacteroidota</taxon>
        <taxon>Cytophagia</taxon>
        <taxon>Cytophagales</taxon>
        <taxon>Hymenobacteraceae</taxon>
        <taxon>Hymenobacter</taxon>
    </lineage>
</organism>
<dbReference type="SUPFAM" id="SSF54909">
    <property type="entry name" value="Dimeric alpha+beta barrel"/>
    <property type="match status" value="1"/>
</dbReference>
<dbReference type="InterPro" id="IPR005545">
    <property type="entry name" value="YCII"/>
</dbReference>
<accession>A0ABP7MDG2</accession>
<evidence type="ECO:0000313" key="5">
    <source>
        <dbReference type="Proteomes" id="UP001499909"/>
    </source>
</evidence>
<dbReference type="RefSeq" id="WP_345108440.1">
    <property type="nucleotide sequence ID" value="NZ_BAABDH010000002.1"/>
</dbReference>
<sequence>MKKYRFLVLAGLLAGFATSAMAQHQPAPGAAAPVRRQARPARPQVTPPTYYMVLLRAAKVSESDIEALATVRAAHMAYLQQLRQEGKLALAGSCPGADQSLQSMYLLKVADLPAAQALSAADPCVQLGRLTAEVYPWVGQGSAKL</sequence>
<protein>
    <recommendedName>
        <fullName evidence="3">YCII-related domain-containing protein</fullName>
    </recommendedName>
</protein>
<keyword evidence="2" id="KW-0732">Signal</keyword>
<name>A0ABP7MDG2_9BACT</name>
<keyword evidence="5" id="KW-1185">Reference proteome</keyword>
<feature type="signal peptide" evidence="2">
    <location>
        <begin position="1"/>
        <end position="22"/>
    </location>
</feature>
<dbReference type="InterPro" id="IPR011008">
    <property type="entry name" value="Dimeric_a/b-barrel"/>
</dbReference>
<evidence type="ECO:0000256" key="2">
    <source>
        <dbReference type="SAM" id="SignalP"/>
    </source>
</evidence>
<dbReference type="Proteomes" id="UP001499909">
    <property type="component" value="Unassembled WGS sequence"/>
</dbReference>
<dbReference type="Pfam" id="PF03795">
    <property type="entry name" value="YCII"/>
    <property type="match status" value="1"/>
</dbReference>
<dbReference type="Gene3D" id="3.30.70.1060">
    <property type="entry name" value="Dimeric alpha+beta barrel"/>
    <property type="match status" value="1"/>
</dbReference>
<gene>
    <name evidence="4" type="ORF">GCM10022406_00730</name>
</gene>
<evidence type="ECO:0000256" key="1">
    <source>
        <dbReference type="ARBA" id="ARBA00007689"/>
    </source>
</evidence>
<proteinExistence type="inferred from homology"/>
<comment type="similarity">
    <text evidence="1">Belongs to the YciI family.</text>
</comment>
<evidence type="ECO:0000313" key="4">
    <source>
        <dbReference type="EMBL" id="GAA3917855.1"/>
    </source>
</evidence>
<feature type="domain" description="YCII-related" evidence="3">
    <location>
        <begin position="51"/>
        <end position="137"/>
    </location>
</feature>